<evidence type="ECO:0000256" key="2">
    <source>
        <dbReference type="ARBA" id="ARBA00022801"/>
    </source>
</evidence>
<evidence type="ECO:0000313" key="5">
    <source>
        <dbReference type="EMBL" id="KAF9472616.1"/>
    </source>
</evidence>
<organism evidence="5 6">
    <name type="scientific">Pholiota conissans</name>
    <dbReference type="NCBI Taxonomy" id="109636"/>
    <lineage>
        <taxon>Eukaryota</taxon>
        <taxon>Fungi</taxon>
        <taxon>Dikarya</taxon>
        <taxon>Basidiomycota</taxon>
        <taxon>Agaricomycotina</taxon>
        <taxon>Agaricomycetes</taxon>
        <taxon>Agaricomycetidae</taxon>
        <taxon>Agaricales</taxon>
        <taxon>Agaricineae</taxon>
        <taxon>Strophariaceae</taxon>
        <taxon>Pholiota</taxon>
    </lineage>
</organism>
<gene>
    <name evidence="5" type="ORF">BDN70DRAFT_447672</name>
</gene>
<feature type="compositionally biased region" description="Basic and acidic residues" evidence="3">
    <location>
        <begin position="179"/>
        <end position="195"/>
    </location>
</feature>
<sequence length="368" mass="40440">MYPRIFLAVLPALLGAIVPSLALPIQSSDALTVEARSFDPTSDLVVQLSRDVAEDSLIERYYDYDEVAVFTRAVVQDIFPRGGNGKPKLTAEEAQARKDKVKADIAQKQAANAVKKTERKEAFEKLEKNGKPHYYNMPKKVNYKTTTLPNGNEHIEAGYRAIERNKNPPTRIPKQPKTPHPDFAKGEHLTNEKAKNSQAEANLRKQQKQADGRAKYGAAAAAHKSETLVHGNMPGRKDEYHVPGQGVVTGKEVRQGAFNAAVQEGKGGKYPVEFRNQEQGPADNRHQPLPHMVGSGIEYPIQKGGYQPGGAFGNVRGVYQKNAAGGYNLQGVLAHDNTRDKSHPGFNDHIPVPVTHAQPSPDPYQYEG</sequence>
<keyword evidence="2" id="KW-0378">Hydrolase</keyword>
<name>A0A9P5YPF1_9AGAR</name>
<dbReference type="OrthoDB" id="2963718at2759"/>
<dbReference type="GO" id="GO:0016787">
    <property type="term" value="F:hydrolase activity"/>
    <property type="evidence" value="ECO:0007669"/>
    <property type="project" value="UniProtKB-KW"/>
</dbReference>
<dbReference type="GO" id="GO:0004540">
    <property type="term" value="F:RNA nuclease activity"/>
    <property type="evidence" value="ECO:0007669"/>
    <property type="project" value="InterPro"/>
</dbReference>
<dbReference type="Gene3D" id="3.10.450.30">
    <property type="entry name" value="Microbial ribonucleases"/>
    <property type="match status" value="1"/>
</dbReference>
<evidence type="ECO:0000256" key="3">
    <source>
        <dbReference type="SAM" id="MobiDB-lite"/>
    </source>
</evidence>
<keyword evidence="4" id="KW-0732">Signal</keyword>
<feature type="region of interest" description="Disordered" evidence="3">
    <location>
        <begin position="336"/>
        <end position="368"/>
    </location>
</feature>
<dbReference type="AlphaFoldDB" id="A0A9P5YPF1"/>
<evidence type="ECO:0000313" key="6">
    <source>
        <dbReference type="Proteomes" id="UP000807469"/>
    </source>
</evidence>
<feature type="signal peptide" evidence="4">
    <location>
        <begin position="1"/>
        <end position="22"/>
    </location>
</feature>
<accession>A0A9P5YPF1</accession>
<dbReference type="GO" id="GO:0003723">
    <property type="term" value="F:RNA binding"/>
    <property type="evidence" value="ECO:0007669"/>
    <property type="project" value="InterPro"/>
</dbReference>
<feature type="chain" id="PRO_5040424654" evidence="4">
    <location>
        <begin position="23"/>
        <end position="368"/>
    </location>
</feature>
<comment type="caution">
    <text evidence="5">The sequence shown here is derived from an EMBL/GenBank/DDBJ whole genome shotgun (WGS) entry which is preliminary data.</text>
</comment>
<keyword evidence="1" id="KW-0540">Nuclease</keyword>
<dbReference type="Proteomes" id="UP000807469">
    <property type="component" value="Unassembled WGS sequence"/>
</dbReference>
<reference evidence="5" key="1">
    <citation type="submission" date="2020-11" db="EMBL/GenBank/DDBJ databases">
        <authorList>
            <consortium name="DOE Joint Genome Institute"/>
            <person name="Ahrendt S."/>
            <person name="Riley R."/>
            <person name="Andreopoulos W."/>
            <person name="Labutti K."/>
            <person name="Pangilinan J."/>
            <person name="Ruiz-Duenas F.J."/>
            <person name="Barrasa J.M."/>
            <person name="Sanchez-Garcia M."/>
            <person name="Camarero S."/>
            <person name="Miyauchi S."/>
            <person name="Serrano A."/>
            <person name="Linde D."/>
            <person name="Babiker R."/>
            <person name="Drula E."/>
            <person name="Ayuso-Fernandez I."/>
            <person name="Pacheco R."/>
            <person name="Padilla G."/>
            <person name="Ferreira P."/>
            <person name="Barriuso J."/>
            <person name="Kellner H."/>
            <person name="Castanera R."/>
            <person name="Alfaro M."/>
            <person name="Ramirez L."/>
            <person name="Pisabarro A.G."/>
            <person name="Kuo A."/>
            <person name="Tritt A."/>
            <person name="Lipzen A."/>
            <person name="He G."/>
            <person name="Yan M."/>
            <person name="Ng V."/>
            <person name="Cullen D."/>
            <person name="Martin F."/>
            <person name="Rosso M.-N."/>
            <person name="Henrissat B."/>
            <person name="Hibbett D."/>
            <person name="Martinez A.T."/>
            <person name="Grigoriev I.V."/>
        </authorList>
    </citation>
    <scope>NUCLEOTIDE SEQUENCE</scope>
    <source>
        <strain evidence="5">CIRM-BRFM 674</strain>
    </source>
</reference>
<dbReference type="EMBL" id="MU155516">
    <property type="protein sequence ID" value="KAF9472616.1"/>
    <property type="molecule type" value="Genomic_DNA"/>
</dbReference>
<evidence type="ECO:0000256" key="4">
    <source>
        <dbReference type="SAM" id="SignalP"/>
    </source>
</evidence>
<proteinExistence type="predicted"/>
<evidence type="ECO:0000256" key="1">
    <source>
        <dbReference type="ARBA" id="ARBA00022722"/>
    </source>
</evidence>
<protein>
    <submittedName>
        <fullName evidence="5">Uncharacterized protein</fullName>
    </submittedName>
</protein>
<keyword evidence="6" id="KW-1185">Reference proteome</keyword>
<dbReference type="InterPro" id="IPR016191">
    <property type="entry name" value="Ribonuclease/ribotoxin"/>
</dbReference>
<feature type="region of interest" description="Disordered" evidence="3">
    <location>
        <begin position="163"/>
        <end position="212"/>
    </location>
</feature>
<dbReference type="SUPFAM" id="SSF53933">
    <property type="entry name" value="Microbial ribonucleases"/>
    <property type="match status" value="1"/>
</dbReference>